<reference evidence="2 3" key="1">
    <citation type="journal article" date="2019" name="Int. J. Syst. Evol. Microbiol.">
        <title>The Global Catalogue of Microorganisms (GCM) 10K type strain sequencing project: providing services to taxonomists for standard genome sequencing and annotation.</title>
        <authorList>
            <consortium name="The Broad Institute Genomics Platform"/>
            <consortium name="The Broad Institute Genome Sequencing Center for Infectious Disease"/>
            <person name="Wu L."/>
            <person name="Ma J."/>
        </authorList>
    </citation>
    <scope>NUCLEOTIDE SEQUENCE [LARGE SCALE GENOMIC DNA]</scope>
    <source>
        <strain evidence="2 3">JCM 9383</strain>
    </source>
</reference>
<gene>
    <name evidence="2" type="ORF">GCM10010470_38800</name>
</gene>
<protein>
    <recommendedName>
        <fullName evidence="4">Secreted protein</fullName>
    </recommendedName>
</protein>
<dbReference type="RefSeq" id="WP_344681681.1">
    <property type="nucleotide sequence ID" value="NZ_BAAAUX010000016.1"/>
</dbReference>
<keyword evidence="1" id="KW-0732">Signal</keyword>
<comment type="caution">
    <text evidence="2">The sequence shown here is derived from an EMBL/GenBank/DDBJ whole genome shotgun (WGS) entry which is preliminary data.</text>
</comment>
<dbReference type="EMBL" id="BAAAUX010000016">
    <property type="protein sequence ID" value="GAA2799945.1"/>
    <property type="molecule type" value="Genomic_DNA"/>
</dbReference>
<feature type="chain" id="PRO_5047282702" description="Secreted protein" evidence="1">
    <location>
        <begin position="31"/>
        <end position="134"/>
    </location>
</feature>
<organism evidence="2 3">
    <name type="scientific">Saccharopolyspora taberi</name>
    <dbReference type="NCBI Taxonomy" id="60895"/>
    <lineage>
        <taxon>Bacteria</taxon>
        <taxon>Bacillati</taxon>
        <taxon>Actinomycetota</taxon>
        <taxon>Actinomycetes</taxon>
        <taxon>Pseudonocardiales</taxon>
        <taxon>Pseudonocardiaceae</taxon>
        <taxon>Saccharopolyspora</taxon>
    </lineage>
</organism>
<sequence>MTAAETTRRRSAVRLFVVFAFLASFLAAHAAICTTHEASASVSVSSISTAEANASSHCGPEHEHDGHTLTTHSEICFATSRDLHPADLPTPLLVPEAGFTTSDVERWCLPEPPAPVAQAWSGRALLTQVCITRV</sequence>
<evidence type="ECO:0000313" key="2">
    <source>
        <dbReference type="EMBL" id="GAA2799945.1"/>
    </source>
</evidence>
<dbReference type="Proteomes" id="UP001500979">
    <property type="component" value="Unassembled WGS sequence"/>
</dbReference>
<feature type="signal peptide" evidence="1">
    <location>
        <begin position="1"/>
        <end position="30"/>
    </location>
</feature>
<evidence type="ECO:0008006" key="4">
    <source>
        <dbReference type="Google" id="ProtNLM"/>
    </source>
</evidence>
<name>A0ABN3VG98_9PSEU</name>
<proteinExistence type="predicted"/>
<evidence type="ECO:0000256" key="1">
    <source>
        <dbReference type="SAM" id="SignalP"/>
    </source>
</evidence>
<accession>A0ABN3VG98</accession>
<evidence type="ECO:0000313" key="3">
    <source>
        <dbReference type="Proteomes" id="UP001500979"/>
    </source>
</evidence>
<keyword evidence="3" id="KW-1185">Reference proteome</keyword>